<organism evidence="1 2">
    <name type="scientific">Gigaspora rosea</name>
    <dbReference type="NCBI Taxonomy" id="44941"/>
    <lineage>
        <taxon>Eukaryota</taxon>
        <taxon>Fungi</taxon>
        <taxon>Fungi incertae sedis</taxon>
        <taxon>Mucoromycota</taxon>
        <taxon>Glomeromycotina</taxon>
        <taxon>Glomeromycetes</taxon>
        <taxon>Diversisporales</taxon>
        <taxon>Gigasporaceae</taxon>
        <taxon>Gigaspora</taxon>
    </lineage>
</organism>
<sequence>MSIAKTGVQVAVAEGVTSELTGLLTQFIMKHRQNNEQYPLGNSVSYNLSEITNPEYHKPRVTVKKKVIILEDAKYKADFNDKENSEATILSIFYVQFQNFGLEYIE</sequence>
<dbReference type="AlphaFoldDB" id="A0A397URB7"/>
<dbReference type="Proteomes" id="UP000266673">
    <property type="component" value="Unassembled WGS sequence"/>
</dbReference>
<gene>
    <name evidence="1" type="ORF">C2G38_2249293</name>
</gene>
<name>A0A397URB7_9GLOM</name>
<evidence type="ECO:0000313" key="1">
    <source>
        <dbReference type="EMBL" id="RIB12774.1"/>
    </source>
</evidence>
<accession>A0A397URB7</accession>
<dbReference type="EMBL" id="QKWP01000990">
    <property type="protein sequence ID" value="RIB12774.1"/>
    <property type="molecule type" value="Genomic_DNA"/>
</dbReference>
<keyword evidence="2" id="KW-1185">Reference proteome</keyword>
<proteinExistence type="predicted"/>
<evidence type="ECO:0000313" key="2">
    <source>
        <dbReference type="Proteomes" id="UP000266673"/>
    </source>
</evidence>
<protein>
    <submittedName>
        <fullName evidence="1">Uncharacterized protein</fullName>
    </submittedName>
</protein>
<comment type="caution">
    <text evidence="1">The sequence shown here is derived from an EMBL/GenBank/DDBJ whole genome shotgun (WGS) entry which is preliminary data.</text>
</comment>
<reference evidence="1 2" key="1">
    <citation type="submission" date="2018-06" db="EMBL/GenBank/DDBJ databases">
        <title>Comparative genomics reveals the genomic features of Rhizophagus irregularis, R. cerebriforme, R. diaphanum and Gigaspora rosea, and their symbiotic lifestyle signature.</title>
        <authorList>
            <person name="Morin E."/>
            <person name="San Clemente H."/>
            <person name="Chen E.C.H."/>
            <person name="De La Providencia I."/>
            <person name="Hainaut M."/>
            <person name="Kuo A."/>
            <person name="Kohler A."/>
            <person name="Murat C."/>
            <person name="Tang N."/>
            <person name="Roy S."/>
            <person name="Loubradou J."/>
            <person name="Henrissat B."/>
            <person name="Grigoriev I.V."/>
            <person name="Corradi N."/>
            <person name="Roux C."/>
            <person name="Martin F.M."/>
        </authorList>
    </citation>
    <scope>NUCLEOTIDE SEQUENCE [LARGE SCALE GENOMIC DNA]</scope>
    <source>
        <strain evidence="1 2">DAOM 194757</strain>
    </source>
</reference>